<organism evidence="10 11">
    <name type="scientific">Streptomyces lasiicapitis</name>
    <dbReference type="NCBI Taxonomy" id="1923961"/>
    <lineage>
        <taxon>Bacteria</taxon>
        <taxon>Bacillati</taxon>
        <taxon>Actinomycetota</taxon>
        <taxon>Actinomycetes</taxon>
        <taxon>Kitasatosporales</taxon>
        <taxon>Streptomycetaceae</taxon>
        <taxon>Streptomyces</taxon>
    </lineage>
</organism>
<feature type="domain" description="SSD" evidence="9">
    <location>
        <begin position="316"/>
        <end position="455"/>
    </location>
</feature>
<feature type="transmembrane region" description="Helical" evidence="8">
    <location>
        <begin position="353"/>
        <end position="372"/>
    </location>
</feature>
<protein>
    <recommendedName>
        <fullName evidence="9">SSD domain-containing protein</fullName>
    </recommendedName>
</protein>
<dbReference type="EMBL" id="BMNG01000001">
    <property type="protein sequence ID" value="GGO33036.1"/>
    <property type="molecule type" value="Genomic_DNA"/>
</dbReference>
<evidence type="ECO:0000313" key="10">
    <source>
        <dbReference type="EMBL" id="GGO33036.1"/>
    </source>
</evidence>
<proteinExistence type="inferred from homology"/>
<evidence type="ECO:0000256" key="4">
    <source>
        <dbReference type="ARBA" id="ARBA00022692"/>
    </source>
</evidence>
<dbReference type="InterPro" id="IPR050545">
    <property type="entry name" value="Mycobact_MmpL"/>
</dbReference>
<dbReference type="Gene3D" id="1.20.1640.10">
    <property type="entry name" value="Multidrug efflux transporter AcrB transmembrane domain"/>
    <property type="match status" value="2"/>
</dbReference>
<comment type="similarity">
    <text evidence="2">Belongs to the resistance-nodulation-cell division (RND) (TC 2.A.6) family. MmpL subfamily.</text>
</comment>
<feature type="transmembrane region" description="Helical" evidence="8">
    <location>
        <begin position="812"/>
        <end position="836"/>
    </location>
</feature>
<evidence type="ECO:0000256" key="7">
    <source>
        <dbReference type="SAM" id="MobiDB-lite"/>
    </source>
</evidence>
<feature type="transmembrane region" description="Helical" evidence="8">
    <location>
        <begin position="677"/>
        <end position="696"/>
    </location>
</feature>
<reference evidence="11" key="1">
    <citation type="journal article" date="2019" name="Int. J. Syst. Evol. Microbiol.">
        <title>The Global Catalogue of Microorganisms (GCM) 10K type strain sequencing project: providing services to taxonomists for standard genome sequencing and annotation.</title>
        <authorList>
            <consortium name="The Broad Institute Genomics Platform"/>
            <consortium name="The Broad Institute Genome Sequencing Center for Infectious Disease"/>
            <person name="Wu L."/>
            <person name="Ma J."/>
        </authorList>
    </citation>
    <scope>NUCLEOTIDE SEQUENCE [LARGE SCALE GENOMIC DNA]</scope>
    <source>
        <strain evidence="11">CGMCC 4.7349</strain>
    </source>
</reference>
<evidence type="ECO:0000256" key="2">
    <source>
        <dbReference type="ARBA" id="ARBA00010157"/>
    </source>
</evidence>
<feature type="transmembrane region" description="Helical" evidence="8">
    <location>
        <begin position="493"/>
        <end position="512"/>
    </location>
</feature>
<name>A0ABQ2LGT6_9ACTN</name>
<feature type="transmembrane region" description="Helical" evidence="8">
    <location>
        <begin position="703"/>
        <end position="724"/>
    </location>
</feature>
<dbReference type="PANTHER" id="PTHR33406:SF6">
    <property type="entry name" value="MEMBRANE PROTEIN YDGH-RELATED"/>
    <property type="match status" value="1"/>
</dbReference>
<keyword evidence="5 8" id="KW-1133">Transmembrane helix</keyword>
<dbReference type="Proteomes" id="UP000656881">
    <property type="component" value="Unassembled WGS sequence"/>
</dbReference>
<dbReference type="PANTHER" id="PTHR33406">
    <property type="entry name" value="MEMBRANE PROTEIN MJ1562-RELATED"/>
    <property type="match status" value="1"/>
</dbReference>
<sequence>MTNPTRAADPPAPTPPGDGSRVPPGAARGAVQRALHRFAERLARRPKTVILAWAVLIAVCTPYAMGLDDALTDQGASKVVPGTSSARADELTKKAFPHRSEREVTVVVEAPDVRDGEVRSLFAQLDARLAKLRADGEVERTSSAYTLYRDATAAFLTGVRDRARAAADDPAGQRAFVDREVAAERVPAALAAPAREAATAPDAAAVPRVAGKFAADTDWRDFPLPVPGDAVARLISGDGKSALASVSYTDKAGADPDVEWLRDTARDLLAEGGGSAKGAEVHVTGELALIHDTYEKAEADNSLMESVAYVIIFVILLVFFRALVPAVLTLAVIGLSMNVSQAGLHALGEHVTLTQFTVTIMTFVMLGAGVDYSMLLSSRYRQERLAGRDPREAAVHATVHAGESMLLAAGAVALAFGATLLSPVDWIPPLGYGGLIGIPIVLAAALTLTPCLLVLLGDRFFAVGRGPLADLEHTGAMGRHLRRTAEFARRRKVWIVVAFLAATIPFALLVAGNRSTSDPVALSPATDSREGFEVVADQWGDAAVMPTIAVGRADPGVVRDGVLTAEGRQAVSRLTERLNAVPGVASVDSATHPFGKRWSDGQLADAGRPLLDDYVSRDGTLRFVVALDDDPYAKEAAATVSRLERVTEQQGGGVAELEIGGTTQVDRQYGNALSSSFWQMVALVSVGVFVMLMFTLRSLLVPLRLIATIMLSNVWAVGLTVLIFHHWRGEAIIDDLPIFLTVLMMGLGMDYEIFLVTRVRDLLRSGLSQEEATMRAVVDTGRVINAAGLVMAGSLGTMALSSTLMLQEYGAGLGLAVLLDATVIRMLFVPATLLLLRKYNWWLPSFGVRGRRLDKVPAG</sequence>
<keyword evidence="6 8" id="KW-0472">Membrane</keyword>
<keyword evidence="3" id="KW-1003">Cell membrane</keyword>
<comment type="caution">
    <text evidence="10">The sequence shown here is derived from an EMBL/GenBank/DDBJ whole genome shotgun (WGS) entry which is preliminary data.</text>
</comment>
<feature type="transmembrane region" description="Helical" evidence="8">
    <location>
        <begin position="393"/>
        <end position="418"/>
    </location>
</feature>
<dbReference type="Pfam" id="PF03176">
    <property type="entry name" value="MMPL"/>
    <property type="match status" value="2"/>
</dbReference>
<accession>A0ABQ2LGT6</accession>
<feature type="region of interest" description="Disordered" evidence="7">
    <location>
        <begin position="1"/>
        <end position="27"/>
    </location>
</feature>
<evidence type="ECO:0000256" key="5">
    <source>
        <dbReference type="ARBA" id="ARBA00022989"/>
    </source>
</evidence>
<evidence type="ECO:0000313" key="11">
    <source>
        <dbReference type="Proteomes" id="UP000656881"/>
    </source>
</evidence>
<keyword evidence="4 8" id="KW-0812">Transmembrane</keyword>
<evidence type="ECO:0000256" key="1">
    <source>
        <dbReference type="ARBA" id="ARBA00004651"/>
    </source>
</evidence>
<evidence type="ECO:0000259" key="9">
    <source>
        <dbReference type="PROSITE" id="PS50156"/>
    </source>
</evidence>
<evidence type="ECO:0000256" key="3">
    <source>
        <dbReference type="ARBA" id="ARBA00022475"/>
    </source>
</evidence>
<feature type="transmembrane region" description="Helical" evidence="8">
    <location>
        <begin position="783"/>
        <end position="806"/>
    </location>
</feature>
<dbReference type="PROSITE" id="PS50156">
    <property type="entry name" value="SSD"/>
    <property type="match status" value="1"/>
</dbReference>
<dbReference type="InterPro" id="IPR004869">
    <property type="entry name" value="MMPL_dom"/>
</dbReference>
<feature type="transmembrane region" description="Helical" evidence="8">
    <location>
        <begin position="430"/>
        <end position="456"/>
    </location>
</feature>
<dbReference type="SUPFAM" id="SSF82866">
    <property type="entry name" value="Multidrug efflux transporter AcrB transmembrane domain"/>
    <property type="match status" value="2"/>
</dbReference>
<dbReference type="InterPro" id="IPR000731">
    <property type="entry name" value="SSD"/>
</dbReference>
<feature type="transmembrane region" description="Helical" evidence="8">
    <location>
        <begin position="307"/>
        <end position="333"/>
    </location>
</feature>
<evidence type="ECO:0000256" key="6">
    <source>
        <dbReference type="ARBA" id="ARBA00023136"/>
    </source>
</evidence>
<keyword evidence="11" id="KW-1185">Reference proteome</keyword>
<evidence type="ECO:0000256" key="8">
    <source>
        <dbReference type="SAM" id="Phobius"/>
    </source>
</evidence>
<comment type="subcellular location">
    <subcellularLocation>
        <location evidence="1">Cell membrane</location>
        <topology evidence="1">Multi-pass membrane protein</topology>
    </subcellularLocation>
</comment>
<feature type="transmembrane region" description="Helical" evidence="8">
    <location>
        <begin position="736"/>
        <end position="756"/>
    </location>
</feature>
<gene>
    <name evidence="10" type="ORF">GCM10012286_00100</name>
</gene>
<dbReference type="RefSeq" id="WP_229696603.1">
    <property type="nucleotide sequence ID" value="NZ_BMNG01000001.1"/>
</dbReference>